<evidence type="ECO:0000256" key="2">
    <source>
        <dbReference type="ARBA" id="ARBA00022833"/>
    </source>
</evidence>
<evidence type="ECO:0000256" key="3">
    <source>
        <dbReference type="HAMAP-Rule" id="MF_00649"/>
    </source>
</evidence>
<dbReference type="InterPro" id="IPR013088">
    <property type="entry name" value="Znf_NHR/GATA"/>
</dbReference>
<name>A0ABS5EQC8_9PROT</name>
<comment type="cofactor">
    <cofactor evidence="3">
        <name>Zn(2+)</name>
        <dbReference type="ChEBI" id="CHEBI:29105"/>
    </cofactor>
    <text evidence="3">Binds 1 zinc ion.</text>
</comment>
<accession>A0ABS5EQC8</accession>
<dbReference type="Pfam" id="PF03884">
    <property type="entry name" value="YacG"/>
    <property type="match status" value="1"/>
</dbReference>
<dbReference type="EMBL" id="JAAEDI010000043">
    <property type="protein sequence ID" value="MBR0653219.1"/>
    <property type="molecule type" value="Genomic_DNA"/>
</dbReference>
<keyword evidence="1 3" id="KW-0479">Metal-binding</keyword>
<reference evidence="5" key="1">
    <citation type="journal article" date="2021" name="Syst. Appl. Microbiol.">
        <title>Roseomonas hellenica sp. nov., isolated from roots of wild-growing Alkanna tinctoria.</title>
        <authorList>
            <person name="Rat A."/>
            <person name="Naranjo H.D."/>
            <person name="Lebbe L."/>
            <person name="Cnockaert M."/>
            <person name="Krigas N."/>
            <person name="Grigoriadou K."/>
            <person name="Maloupa E."/>
            <person name="Willems A."/>
        </authorList>
    </citation>
    <scope>NUCLEOTIDE SEQUENCE [LARGE SCALE GENOMIC DNA]</scope>
    <source>
        <strain evidence="5">LMG 31159</strain>
    </source>
</reference>
<protein>
    <recommendedName>
        <fullName evidence="3">DNA gyrase inhibitor YacG</fullName>
    </recommendedName>
</protein>
<feature type="binding site" evidence="3">
    <location>
        <position position="28"/>
    </location>
    <ligand>
        <name>Zn(2+)</name>
        <dbReference type="ChEBI" id="CHEBI:29105"/>
    </ligand>
</feature>
<dbReference type="HAMAP" id="MF_00649">
    <property type="entry name" value="DNA_gyrase_inhibitor_YacG"/>
    <property type="match status" value="1"/>
</dbReference>
<organism evidence="4 5">
    <name type="scientific">Neoroseomonas terrae</name>
    <dbReference type="NCBI Taxonomy" id="424799"/>
    <lineage>
        <taxon>Bacteria</taxon>
        <taxon>Pseudomonadati</taxon>
        <taxon>Pseudomonadota</taxon>
        <taxon>Alphaproteobacteria</taxon>
        <taxon>Acetobacterales</taxon>
        <taxon>Acetobacteraceae</taxon>
        <taxon>Neoroseomonas</taxon>
    </lineage>
</organism>
<dbReference type="PANTHER" id="PTHR36150">
    <property type="entry name" value="DNA GYRASE INHIBITOR YACG"/>
    <property type="match status" value="1"/>
</dbReference>
<comment type="function">
    <text evidence="3">Inhibits all the catalytic activities of DNA gyrase by preventing its interaction with DNA. Acts by binding directly to the C-terminal domain of GyrB, which probably disrupts DNA binding by the gyrase.</text>
</comment>
<dbReference type="InterPro" id="IPR005584">
    <property type="entry name" value="DNA_gyrase_inhibitor_YacG"/>
</dbReference>
<sequence>MPTDKVRATTPRCPICSRPAQPATRPFCSPRCAQVDLSRWLTGGYAIPSEAEGPPEKDEDA</sequence>
<comment type="caution">
    <text evidence="4">The sequence shown here is derived from an EMBL/GenBank/DDBJ whole genome shotgun (WGS) entry which is preliminary data.</text>
</comment>
<comment type="similarity">
    <text evidence="3">Belongs to the DNA gyrase inhibitor YacG family.</text>
</comment>
<gene>
    <name evidence="3 4" type="primary">yacG</name>
    <name evidence="4" type="ORF">GXW78_26435</name>
</gene>
<evidence type="ECO:0000313" key="5">
    <source>
        <dbReference type="Proteomes" id="UP000698752"/>
    </source>
</evidence>
<proteinExistence type="inferred from homology"/>
<dbReference type="Proteomes" id="UP000698752">
    <property type="component" value="Unassembled WGS sequence"/>
</dbReference>
<evidence type="ECO:0000256" key="1">
    <source>
        <dbReference type="ARBA" id="ARBA00022723"/>
    </source>
</evidence>
<dbReference type="PANTHER" id="PTHR36150:SF1">
    <property type="entry name" value="DNA GYRASE INHIBITOR YACG"/>
    <property type="match status" value="1"/>
</dbReference>
<feature type="binding site" evidence="3">
    <location>
        <position position="16"/>
    </location>
    <ligand>
        <name>Zn(2+)</name>
        <dbReference type="ChEBI" id="CHEBI:29105"/>
    </ligand>
</feature>
<evidence type="ECO:0000313" key="4">
    <source>
        <dbReference type="EMBL" id="MBR0653219.1"/>
    </source>
</evidence>
<comment type="subunit">
    <text evidence="3">Interacts with GyrB.</text>
</comment>
<dbReference type="Gene3D" id="3.30.50.10">
    <property type="entry name" value="Erythroid Transcription Factor GATA-1, subunit A"/>
    <property type="match status" value="1"/>
</dbReference>
<dbReference type="SUPFAM" id="SSF57716">
    <property type="entry name" value="Glucocorticoid receptor-like (DNA-binding domain)"/>
    <property type="match status" value="1"/>
</dbReference>
<keyword evidence="5" id="KW-1185">Reference proteome</keyword>
<keyword evidence="2 3" id="KW-0862">Zinc</keyword>
<feature type="binding site" evidence="3">
    <location>
        <position position="32"/>
    </location>
    <ligand>
        <name>Zn(2+)</name>
        <dbReference type="ChEBI" id="CHEBI:29105"/>
    </ligand>
</feature>
<feature type="binding site" evidence="3">
    <location>
        <position position="13"/>
    </location>
    <ligand>
        <name>Zn(2+)</name>
        <dbReference type="ChEBI" id="CHEBI:29105"/>
    </ligand>
</feature>